<dbReference type="GO" id="GO:0003723">
    <property type="term" value="F:RNA binding"/>
    <property type="evidence" value="ECO:0007669"/>
    <property type="project" value="InterPro"/>
</dbReference>
<dbReference type="InterPro" id="IPR045114">
    <property type="entry name" value="Csn12-like"/>
</dbReference>
<name>A0AAN6LV47_9PLEO</name>
<accession>A0AAN6LV47</accession>
<evidence type="ECO:0000313" key="1">
    <source>
        <dbReference type="EMBL" id="KAK3208037.1"/>
    </source>
</evidence>
<keyword evidence="2" id="KW-1185">Reference proteome</keyword>
<proteinExistence type="predicted"/>
<sequence>MSRQLVAQFCHSINVAIRNRDAPEIQSILLLEPPFPPVYEELIAELRNEYPAHDDGSQARLEEVIHTAVTETGESEDEEGRPVQSWTSMVGFLVSWLTFIRDVDLSQLLNAYVAMSEVQQRGNAALNHPTKGILVLPTLLRYAQIFARLAIGLDQQPELAENLLAASNGEGRSESLAEKAVNVILPGFLICLNDRNTVPGGIKDGRPDGKKTAVYKLANVCLKILFRSNKLDNCSMIFKNINTASPPLHLYPPGERVTYLYYLGRYHFISNNFYQAQMVLQQAYQDAPVHQSCLMQRRLILLYLLVANLILGRFPSEKVYAQPEAQHFREIFQPITEAIRKGDLAAFQRMMDLDLSWPYARKLCRWRVFYQIANCCEILVYRGLYLRVFLLAGRQPGPMDRAPPSLDLNAVVLAAAFLEKQVTAPQMNGFGFDLQIIPTPSTYIDPDFKGMDNLQPYIHEFDIEEIEGLCASLIMEGYISGYISPKLKKLAILGAKKAASPARAGFPNVWQVLATKKREQAGGDEVEGWVKTQNTGGGRVVRLTNVRAAGA</sequence>
<protein>
    <recommendedName>
        <fullName evidence="3">PCI domain-containing protein</fullName>
    </recommendedName>
</protein>
<dbReference type="EMBL" id="WVTA01000008">
    <property type="protein sequence ID" value="KAK3208037.1"/>
    <property type="molecule type" value="Genomic_DNA"/>
</dbReference>
<reference evidence="1 2" key="1">
    <citation type="submission" date="2021-02" db="EMBL/GenBank/DDBJ databases">
        <title>Genome assembly of Pseudopithomyces chartarum.</title>
        <authorList>
            <person name="Jauregui R."/>
            <person name="Singh J."/>
            <person name="Voisey C."/>
        </authorList>
    </citation>
    <scope>NUCLEOTIDE SEQUENCE [LARGE SCALE GENOMIC DNA]</scope>
    <source>
        <strain evidence="1 2">AGR01</strain>
    </source>
</reference>
<evidence type="ECO:0008006" key="3">
    <source>
        <dbReference type="Google" id="ProtNLM"/>
    </source>
</evidence>
<dbReference type="Proteomes" id="UP001280581">
    <property type="component" value="Unassembled WGS sequence"/>
</dbReference>
<dbReference type="InterPro" id="IPR036388">
    <property type="entry name" value="WH-like_DNA-bd_sf"/>
</dbReference>
<comment type="caution">
    <text evidence="1">The sequence shown here is derived from an EMBL/GenBank/DDBJ whole genome shotgun (WGS) entry which is preliminary data.</text>
</comment>
<gene>
    <name evidence="1" type="ORF">GRF29_96g1257323</name>
</gene>
<dbReference type="AlphaFoldDB" id="A0AAN6LV47"/>
<dbReference type="PANTHER" id="PTHR12732">
    <property type="entry name" value="UNCHARACTERIZED PROTEASOME COMPONENT REGION PCI-CONTAINING"/>
    <property type="match status" value="1"/>
</dbReference>
<evidence type="ECO:0000313" key="2">
    <source>
        <dbReference type="Proteomes" id="UP001280581"/>
    </source>
</evidence>
<dbReference type="SMART" id="SM00753">
    <property type="entry name" value="PAM"/>
    <property type="match status" value="1"/>
</dbReference>
<dbReference type="Gene3D" id="1.10.10.10">
    <property type="entry name" value="Winged helix-like DNA-binding domain superfamily/Winged helix DNA-binding domain"/>
    <property type="match status" value="1"/>
</dbReference>
<organism evidence="1 2">
    <name type="scientific">Pseudopithomyces chartarum</name>
    <dbReference type="NCBI Taxonomy" id="1892770"/>
    <lineage>
        <taxon>Eukaryota</taxon>
        <taxon>Fungi</taxon>
        <taxon>Dikarya</taxon>
        <taxon>Ascomycota</taxon>
        <taxon>Pezizomycotina</taxon>
        <taxon>Dothideomycetes</taxon>
        <taxon>Pleosporomycetidae</taxon>
        <taxon>Pleosporales</taxon>
        <taxon>Massarineae</taxon>
        <taxon>Didymosphaeriaceae</taxon>
        <taxon>Pseudopithomyces</taxon>
    </lineage>
</organism>
<dbReference type="PANTHER" id="PTHR12732:SF8">
    <property type="entry name" value="NUCLEAR MRNA EXPORT PROTEIN THP1"/>
    <property type="match status" value="1"/>
</dbReference>
<dbReference type="GO" id="GO:0003690">
    <property type="term" value="F:double-stranded DNA binding"/>
    <property type="evidence" value="ECO:0007669"/>
    <property type="project" value="InterPro"/>
</dbReference>